<evidence type="ECO:0000313" key="2">
    <source>
        <dbReference type="Proteomes" id="UP000256373"/>
    </source>
</evidence>
<organism evidence="1 2">
    <name type="scientific">Dyadobacter luteus</name>
    <dbReference type="NCBI Taxonomy" id="2259619"/>
    <lineage>
        <taxon>Bacteria</taxon>
        <taxon>Pseudomonadati</taxon>
        <taxon>Bacteroidota</taxon>
        <taxon>Cytophagia</taxon>
        <taxon>Cytophagales</taxon>
        <taxon>Spirosomataceae</taxon>
        <taxon>Dyadobacter</taxon>
    </lineage>
</organism>
<proteinExistence type="predicted"/>
<gene>
    <name evidence="1" type="ORF">DSL64_10470</name>
</gene>
<dbReference type="Proteomes" id="UP000256373">
    <property type="component" value="Unassembled WGS sequence"/>
</dbReference>
<reference evidence="1 2" key="1">
    <citation type="submission" date="2018-07" db="EMBL/GenBank/DDBJ databases">
        <title>Dyadobacter roseus sp. nov., isolated from rose rhizosphere soil.</title>
        <authorList>
            <person name="Chen L."/>
        </authorList>
    </citation>
    <scope>NUCLEOTIDE SEQUENCE [LARGE SCALE GENOMIC DNA]</scope>
    <source>
        <strain evidence="1 2">RS19</strain>
    </source>
</reference>
<evidence type="ECO:0000313" key="1">
    <source>
        <dbReference type="EMBL" id="REA62071.1"/>
    </source>
</evidence>
<accession>A0A3D8YCF0</accession>
<keyword evidence="2" id="KW-1185">Reference proteome</keyword>
<dbReference type="EMBL" id="QNUL01000006">
    <property type="protein sequence ID" value="REA62071.1"/>
    <property type="molecule type" value="Genomic_DNA"/>
</dbReference>
<dbReference type="AlphaFoldDB" id="A0A3D8YCF0"/>
<sequence length="111" mass="12432">MEITSLLIFCNMNSSEQKDYEHSTPSEEQIEETIQMVARILQHPATSRDENAGIKNGYREAIKILTGNIRSYEEIDLMLEAGQPLSIAVMAVDYLNGECSQKALLAVDPTR</sequence>
<protein>
    <submittedName>
        <fullName evidence="1">Uncharacterized protein</fullName>
    </submittedName>
</protein>
<comment type="caution">
    <text evidence="1">The sequence shown here is derived from an EMBL/GenBank/DDBJ whole genome shotgun (WGS) entry which is preliminary data.</text>
</comment>
<name>A0A3D8YCF0_9BACT</name>